<gene>
    <name evidence="2" type="ORF">EUGRSUZ_H01048</name>
</gene>
<evidence type="ECO:0000313" key="2">
    <source>
        <dbReference type="EMBL" id="KCW58363.1"/>
    </source>
</evidence>
<organism evidence="2">
    <name type="scientific">Eucalyptus grandis</name>
    <name type="common">Flooded gum</name>
    <dbReference type="NCBI Taxonomy" id="71139"/>
    <lineage>
        <taxon>Eukaryota</taxon>
        <taxon>Viridiplantae</taxon>
        <taxon>Streptophyta</taxon>
        <taxon>Embryophyta</taxon>
        <taxon>Tracheophyta</taxon>
        <taxon>Spermatophyta</taxon>
        <taxon>Magnoliopsida</taxon>
        <taxon>eudicotyledons</taxon>
        <taxon>Gunneridae</taxon>
        <taxon>Pentapetalae</taxon>
        <taxon>rosids</taxon>
        <taxon>malvids</taxon>
        <taxon>Myrtales</taxon>
        <taxon>Myrtaceae</taxon>
        <taxon>Myrtoideae</taxon>
        <taxon>Eucalypteae</taxon>
        <taxon>Eucalyptus</taxon>
    </lineage>
</organism>
<dbReference type="AlphaFoldDB" id="A0A059AWW7"/>
<feature type="region of interest" description="Disordered" evidence="1">
    <location>
        <begin position="1"/>
        <end position="49"/>
    </location>
</feature>
<feature type="compositionally biased region" description="Acidic residues" evidence="1">
    <location>
        <begin position="119"/>
        <end position="133"/>
    </location>
</feature>
<proteinExistence type="predicted"/>
<dbReference type="Gramene" id="KCW58363">
    <property type="protein sequence ID" value="KCW58363"/>
    <property type="gene ID" value="EUGRSUZ_H01048"/>
</dbReference>
<dbReference type="FunCoup" id="A0A059AWW7">
    <property type="interactions" value="479"/>
</dbReference>
<accession>A0A059AWW7</accession>
<feature type="region of interest" description="Disordered" evidence="1">
    <location>
        <begin position="116"/>
        <end position="148"/>
    </location>
</feature>
<dbReference type="eggNOG" id="ENOG502S7GM">
    <property type="taxonomic scope" value="Eukaryota"/>
</dbReference>
<dbReference type="EMBL" id="KK198760">
    <property type="protein sequence ID" value="KCW58363.1"/>
    <property type="molecule type" value="Genomic_DNA"/>
</dbReference>
<dbReference type="InParanoid" id="A0A059AWW7"/>
<sequence>MKRSNFLEGGQDFRKKRRNKRERSKLWRRESDPTPTLARPCSSSDKNPSFQAHKFMMEVQTLGDPKPLVQATLQLGSEKYAFAAAANGGTLSEQLASMKEESMRIFKEYITKHNVPTDVPDDLVESSSEDDVEATEKPSVKSKKTKLN</sequence>
<dbReference type="PANTHER" id="PTHR37194:SF2">
    <property type="entry name" value="T2E6.7-RELATED"/>
    <property type="match status" value="1"/>
</dbReference>
<feature type="compositionally biased region" description="Basic residues" evidence="1">
    <location>
        <begin position="14"/>
        <end position="23"/>
    </location>
</feature>
<protein>
    <submittedName>
        <fullName evidence="2">Uncharacterized protein</fullName>
    </submittedName>
</protein>
<dbReference type="PANTHER" id="PTHR37194">
    <property type="entry name" value="T2E6.7-RELATED"/>
    <property type="match status" value="1"/>
</dbReference>
<name>A0A059AWW7_EUCGR</name>
<reference evidence="2" key="1">
    <citation type="submission" date="2013-07" db="EMBL/GenBank/DDBJ databases">
        <title>The genome of Eucalyptus grandis.</title>
        <authorList>
            <person name="Schmutz J."/>
            <person name="Hayes R."/>
            <person name="Myburg A."/>
            <person name="Tuskan G."/>
            <person name="Grattapaglia D."/>
            <person name="Rokhsar D.S."/>
        </authorList>
    </citation>
    <scope>NUCLEOTIDE SEQUENCE</scope>
    <source>
        <tissue evidence="2">Leaf extractions</tissue>
    </source>
</reference>
<evidence type="ECO:0000256" key="1">
    <source>
        <dbReference type="SAM" id="MobiDB-lite"/>
    </source>
</evidence>